<evidence type="ECO:0000313" key="1">
    <source>
        <dbReference type="EMBL" id="MFC6885739.1"/>
    </source>
</evidence>
<evidence type="ECO:0000313" key="2">
    <source>
        <dbReference type="Proteomes" id="UP001596380"/>
    </source>
</evidence>
<name>A0ABW2CV88_9ACTN</name>
<protein>
    <submittedName>
        <fullName evidence="1">HEAT repeat domain-containing protein</fullName>
    </submittedName>
</protein>
<dbReference type="Proteomes" id="UP001596380">
    <property type="component" value="Unassembled WGS sequence"/>
</dbReference>
<comment type="caution">
    <text evidence="1">The sequence shown here is derived from an EMBL/GenBank/DDBJ whole genome shotgun (WGS) entry which is preliminary data.</text>
</comment>
<dbReference type="Pfam" id="PF13646">
    <property type="entry name" value="HEAT_2"/>
    <property type="match status" value="1"/>
</dbReference>
<gene>
    <name evidence="1" type="ORF">ACFQKB_38680</name>
</gene>
<reference evidence="2" key="1">
    <citation type="journal article" date="2019" name="Int. J. Syst. Evol. Microbiol.">
        <title>The Global Catalogue of Microorganisms (GCM) 10K type strain sequencing project: providing services to taxonomists for standard genome sequencing and annotation.</title>
        <authorList>
            <consortium name="The Broad Institute Genomics Platform"/>
            <consortium name="The Broad Institute Genome Sequencing Center for Infectious Disease"/>
            <person name="Wu L."/>
            <person name="Ma J."/>
        </authorList>
    </citation>
    <scope>NUCLEOTIDE SEQUENCE [LARGE SCALE GENOMIC DNA]</scope>
    <source>
        <strain evidence="2">JCM 3369</strain>
    </source>
</reference>
<organism evidence="1 2">
    <name type="scientific">Actinomadura yumaensis</name>
    <dbReference type="NCBI Taxonomy" id="111807"/>
    <lineage>
        <taxon>Bacteria</taxon>
        <taxon>Bacillati</taxon>
        <taxon>Actinomycetota</taxon>
        <taxon>Actinomycetes</taxon>
        <taxon>Streptosporangiales</taxon>
        <taxon>Thermomonosporaceae</taxon>
        <taxon>Actinomadura</taxon>
    </lineage>
</organism>
<keyword evidence="2" id="KW-1185">Reference proteome</keyword>
<dbReference type="InterPro" id="IPR016024">
    <property type="entry name" value="ARM-type_fold"/>
</dbReference>
<dbReference type="InterPro" id="IPR011989">
    <property type="entry name" value="ARM-like"/>
</dbReference>
<proteinExistence type="predicted"/>
<sequence length="185" mass="20593">MPRNEDHVRTRRRVLRSGTTVEDVDAFAQDREWPMADVIERDRAAGTDGRVTWRAGDGVALVYVEDALFGIGCYTFDGDPGELAALADKALEPWSVEELCAQLDEAPDAKARGQRVLRLGLAAPVRHDAEVFARIAATLNDTDPRVRYAALYAASFTGYGEFAPLVRRMAQNDPEQFIRDRAARR</sequence>
<dbReference type="SUPFAM" id="SSF48371">
    <property type="entry name" value="ARM repeat"/>
    <property type="match status" value="1"/>
</dbReference>
<dbReference type="RefSeq" id="WP_160825441.1">
    <property type="nucleotide sequence ID" value="NZ_JBHSXE010000001.1"/>
</dbReference>
<dbReference type="Gene3D" id="1.25.10.10">
    <property type="entry name" value="Leucine-rich Repeat Variant"/>
    <property type="match status" value="1"/>
</dbReference>
<dbReference type="EMBL" id="JBHSXS010000042">
    <property type="protein sequence ID" value="MFC6885739.1"/>
    <property type="molecule type" value="Genomic_DNA"/>
</dbReference>
<accession>A0ABW2CV88</accession>